<proteinExistence type="predicted"/>
<dbReference type="Gene3D" id="3.40.50.720">
    <property type="entry name" value="NAD(P)-binding Rossmann-like Domain"/>
    <property type="match status" value="1"/>
</dbReference>
<name>A0A7I9YYG3_MYCBU</name>
<dbReference type="Proteomes" id="UP000465360">
    <property type="component" value="Unassembled WGS sequence"/>
</dbReference>
<dbReference type="InterPro" id="IPR036291">
    <property type="entry name" value="NAD(P)-bd_dom_sf"/>
</dbReference>
<dbReference type="PANTHER" id="PTHR43313">
    <property type="entry name" value="SHORT-CHAIN DEHYDROGENASE/REDUCTASE FAMILY 9C"/>
    <property type="match status" value="1"/>
</dbReference>
<dbReference type="AlphaFoldDB" id="A0A7I9YYG3"/>
<keyword evidence="2" id="KW-1185">Reference proteome</keyword>
<dbReference type="EMBL" id="BLKZ01000002">
    <property type="protein sequence ID" value="GFG93779.1"/>
    <property type="molecule type" value="Genomic_DNA"/>
</dbReference>
<evidence type="ECO:0000313" key="1">
    <source>
        <dbReference type="EMBL" id="GFG93779.1"/>
    </source>
</evidence>
<protein>
    <submittedName>
        <fullName evidence="1">Uncharacterized protein</fullName>
    </submittedName>
</protein>
<dbReference type="PANTHER" id="PTHR43313:SF1">
    <property type="entry name" value="3BETA-HYDROXYSTEROID DEHYDROGENASE DHS-16"/>
    <property type="match status" value="1"/>
</dbReference>
<gene>
    <name evidence="1" type="ORF">MBOU_58210</name>
</gene>
<dbReference type="GO" id="GO:0008202">
    <property type="term" value="P:steroid metabolic process"/>
    <property type="evidence" value="ECO:0007669"/>
    <property type="project" value="TreeGrafter"/>
</dbReference>
<sequence>MSDALRRELRPQGVSVSVIQPVTVATPIWGKLRDSANSIVAATPTEIVEVYRRRFTAFLTANESRAYASKATAAEYADAVAHAVTARHPRIRYRVGAESWSSTVARRLMPDRLLDSVIEARTNRLIRAGSTQVAGRATGAVTPLTAGTPGG</sequence>
<dbReference type="SUPFAM" id="SSF51735">
    <property type="entry name" value="NAD(P)-binding Rossmann-fold domains"/>
    <property type="match status" value="1"/>
</dbReference>
<evidence type="ECO:0000313" key="2">
    <source>
        <dbReference type="Proteomes" id="UP000465360"/>
    </source>
</evidence>
<comment type="caution">
    <text evidence="1">The sequence shown here is derived from an EMBL/GenBank/DDBJ whole genome shotgun (WGS) entry which is preliminary data.</text>
</comment>
<accession>A0A7I9YYG3</accession>
<dbReference type="GO" id="GO:0016491">
    <property type="term" value="F:oxidoreductase activity"/>
    <property type="evidence" value="ECO:0007669"/>
    <property type="project" value="TreeGrafter"/>
</dbReference>
<organism evidence="1 2">
    <name type="scientific">Mycobacterium bourgelatii</name>
    <dbReference type="NCBI Taxonomy" id="1273442"/>
    <lineage>
        <taxon>Bacteria</taxon>
        <taxon>Bacillati</taxon>
        <taxon>Actinomycetota</taxon>
        <taxon>Actinomycetes</taxon>
        <taxon>Mycobacteriales</taxon>
        <taxon>Mycobacteriaceae</taxon>
        <taxon>Mycobacterium</taxon>
    </lineage>
</organism>
<reference evidence="1 2" key="1">
    <citation type="journal article" date="2019" name="Emerg. Microbes Infect.">
        <title>Comprehensive subspecies identification of 175 nontuberculous mycobacteria species based on 7547 genomic profiles.</title>
        <authorList>
            <person name="Matsumoto Y."/>
            <person name="Kinjo T."/>
            <person name="Motooka D."/>
            <person name="Nabeya D."/>
            <person name="Jung N."/>
            <person name="Uechi K."/>
            <person name="Horii T."/>
            <person name="Iida T."/>
            <person name="Fujita J."/>
            <person name="Nakamura S."/>
        </authorList>
    </citation>
    <scope>NUCLEOTIDE SEQUENCE [LARGE SCALE GENOMIC DNA]</scope>
    <source>
        <strain evidence="1 2">JCM 30725</strain>
    </source>
</reference>